<dbReference type="Proteomes" id="UP000748332">
    <property type="component" value="Unassembled WGS sequence"/>
</dbReference>
<gene>
    <name evidence="2" type="ORF">KC622_02775</name>
</gene>
<evidence type="ECO:0000313" key="2">
    <source>
        <dbReference type="EMBL" id="MCA9375228.1"/>
    </source>
</evidence>
<keyword evidence="1" id="KW-1133">Transmembrane helix</keyword>
<dbReference type="PROSITE" id="PS51257">
    <property type="entry name" value="PROKAR_LIPOPROTEIN"/>
    <property type="match status" value="1"/>
</dbReference>
<reference evidence="2" key="2">
    <citation type="journal article" date="2021" name="Microbiome">
        <title>Successional dynamics and alternative stable states in a saline activated sludge microbial community over 9 years.</title>
        <authorList>
            <person name="Wang Y."/>
            <person name="Ye J."/>
            <person name="Ju F."/>
            <person name="Liu L."/>
            <person name="Boyd J.A."/>
            <person name="Deng Y."/>
            <person name="Parks D.H."/>
            <person name="Jiang X."/>
            <person name="Yin X."/>
            <person name="Woodcroft B.J."/>
            <person name="Tyson G.W."/>
            <person name="Hugenholtz P."/>
            <person name="Polz M.F."/>
            <person name="Zhang T."/>
        </authorList>
    </citation>
    <scope>NUCLEOTIDE SEQUENCE</scope>
    <source>
        <strain evidence="2">HKST-UBA16</strain>
    </source>
</reference>
<proteinExistence type="predicted"/>
<keyword evidence="1" id="KW-0812">Transmembrane</keyword>
<protein>
    <recommendedName>
        <fullName evidence="4">Lipoprotein</fullName>
    </recommendedName>
</protein>
<evidence type="ECO:0008006" key="4">
    <source>
        <dbReference type="Google" id="ProtNLM"/>
    </source>
</evidence>
<accession>A0A955KVL1</accession>
<comment type="caution">
    <text evidence="2">The sequence shown here is derived from an EMBL/GenBank/DDBJ whole genome shotgun (WGS) entry which is preliminary data.</text>
</comment>
<reference evidence="2" key="1">
    <citation type="submission" date="2020-04" db="EMBL/GenBank/DDBJ databases">
        <authorList>
            <person name="Zhang T."/>
        </authorList>
    </citation>
    <scope>NUCLEOTIDE SEQUENCE</scope>
    <source>
        <strain evidence="2">HKST-UBA16</strain>
    </source>
</reference>
<dbReference type="AlphaFoldDB" id="A0A955KVL1"/>
<feature type="transmembrane region" description="Helical" evidence="1">
    <location>
        <begin position="12"/>
        <end position="31"/>
    </location>
</feature>
<dbReference type="EMBL" id="JAGQLM010000121">
    <property type="protein sequence ID" value="MCA9375228.1"/>
    <property type="molecule type" value="Genomic_DNA"/>
</dbReference>
<evidence type="ECO:0000313" key="3">
    <source>
        <dbReference type="Proteomes" id="UP000748332"/>
    </source>
</evidence>
<sequence length="204" mass="22440">MDKSVSYSVKIVVILSALSFLFSCVSLYLNLSSSLETRNKAQSESVSTTAGNDNGSSTTDLANTLKDTQSVKATMEKYVNSDWNVQLEYPGDWTLSKNPGTDTSVLVTVANGEYEFRLHLAGGDPGICDLQSGEYRTVADSERTYMLKVESNFGRQTVCEKETNSDTYVTWAQPGFISYAVPQDADPEMIKVMDEILLSYSTNP</sequence>
<name>A0A955KVL1_9BACT</name>
<organism evidence="2 3">
    <name type="scientific">Candidatus Dojkabacteria bacterium</name>
    <dbReference type="NCBI Taxonomy" id="2099670"/>
    <lineage>
        <taxon>Bacteria</taxon>
        <taxon>Candidatus Dojkabacteria</taxon>
    </lineage>
</organism>
<evidence type="ECO:0000256" key="1">
    <source>
        <dbReference type="SAM" id="Phobius"/>
    </source>
</evidence>
<keyword evidence="1" id="KW-0472">Membrane</keyword>